<organism evidence="2 3">
    <name type="scientific">Vibrio amylolyticus</name>
    <dbReference type="NCBI Taxonomy" id="2847292"/>
    <lineage>
        <taxon>Bacteria</taxon>
        <taxon>Pseudomonadati</taxon>
        <taxon>Pseudomonadota</taxon>
        <taxon>Gammaproteobacteria</taxon>
        <taxon>Vibrionales</taxon>
        <taxon>Vibrionaceae</taxon>
        <taxon>Vibrio</taxon>
    </lineage>
</organism>
<evidence type="ECO:0000313" key="3">
    <source>
        <dbReference type="Proteomes" id="UP001139559"/>
    </source>
</evidence>
<dbReference type="AlphaFoldDB" id="A0A9X2BHG2"/>
<dbReference type="GO" id="GO:0016706">
    <property type="term" value="F:2-oxoglutarate-dependent dioxygenase activity"/>
    <property type="evidence" value="ECO:0007669"/>
    <property type="project" value="UniProtKB-ARBA"/>
</dbReference>
<dbReference type="InterPro" id="IPR008775">
    <property type="entry name" value="Phytyl_CoA_dOase-like"/>
</dbReference>
<dbReference type="Gene3D" id="2.60.120.620">
    <property type="entry name" value="q2cbj1_9rhob like domain"/>
    <property type="match status" value="2"/>
</dbReference>
<evidence type="ECO:0000256" key="1">
    <source>
        <dbReference type="ARBA" id="ARBA00001954"/>
    </source>
</evidence>
<accession>A0A9X2BHG2</accession>
<sequence length="311" mass="35899">MKSEGLTEQQIQCFINNGFIGPLPRFANEVLLTGALKVVKEIISNLSVHPLHRRYSVHDWHLVSPVIEELVTHPTLVSCLRSLAGQDLVLWRSKICHKKSHETGTGWHQEWGDFDREEIGNNIPSLKPKCRDKAWWNLNVWIALTDVEIECAPQRFICGSHKKQYRKTMVSMPKYEFWRDLFLECSTVEDIVQRVNNLALVLDVDTSAIFHDYDWLGEPYEEVKAYAMAKLEKIMVKKTFWVNDDDADIVTMPISKGEFVIFAERTMHCSLANMSNKERLAMNIRITTTDAEIYSSRHINDTFDGSILNIS</sequence>
<evidence type="ECO:0000313" key="2">
    <source>
        <dbReference type="EMBL" id="MCK6263931.1"/>
    </source>
</evidence>
<keyword evidence="3" id="KW-1185">Reference proteome</keyword>
<protein>
    <submittedName>
        <fullName evidence="2">Phytanoyl-CoA dioxygenase family protein</fullName>
    </submittedName>
</protein>
<comment type="caution">
    <text evidence="2">The sequence shown here is derived from an EMBL/GenBank/DDBJ whole genome shotgun (WGS) entry which is preliminary data.</text>
</comment>
<reference evidence="2" key="1">
    <citation type="submission" date="2021-11" db="EMBL/GenBank/DDBJ databases">
        <title>Vibrio ZSDE26 sp. nov. and Vibrio ZSDZ34 sp. nov., isolated from coastal seawater in Qingdao.</title>
        <authorList>
            <person name="Zhang P."/>
        </authorList>
    </citation>
    <scope>NUCLEOTIDE SEQUENCE</scope>
    <source>
        <strain evidence="2">ZSDE26</strain>
    </source>
</reference>
<gene>
    <name evidence="2" type="ORF">KP803_11685</name>
</gene>
<comment type="cofactor">
    <cofactor evidence="1">
        <name>Fe(2+)</name>
        <dbReference type="ChEBI" id="CHEBI:29033"/>
    </cofactor>
</comment>
<dbReference type="Proteomes" id="UP001139559">
    <property type="component" value="Unassembled WGS sequence"/>
</dbReference>
<dbReference type="PANTHER" id="PTHR20883:SF48">
    <property type="entry name" value="ECTOINE DIOXYGENASE"/>
    <property type="match status" value="1"/>
</dbReference>
<name>A0A9X2BHG2_9VIBR</name>
<dbReference type="RefSeq" id="WP_248009010.1">
    <property type="nucleotide sequence ID" value="NZ_JAJHVV010000006.1"/>
</dbReference>
<keyword evidence="2" id="KW-0223">Dioxygenase</keyword>
<dbReference type="Pfam" id="PF05721">
    <property type="entry name" value="PhyH"/>
    <property type="match status" value="1"/>
</dbReference>
<dbReference type="PANTHER" id="PTHR20883">
    <property type="entry name" value="PHYTANOYL-COA DIOXYGENASE DOMAIN CONTAINING 1"/>
    <property type="match status" value="1"/>
</dbReference>
<dbReference type="SUPFAM" id="SSF51197">
    <property type="entry name" value="Clavaminate synthase-like"/>
    <property type="match status" value="1"/>
</dbReference>
<keyword evidence="2" id="KW-0560">Oxidoreductase</keyword>
<proteinExistence type="predicted"/>
<dbReference type="EMBL" id="JAJHVV010000006">
    <property type="protein sequence ID" value="MCK6263931.1"/>
    <property type="molecule type" value="Genomic_DNA"/>
</dbReference>
<dbReference type="GO" id="GO:0005506">
    <property type="term" value="F:iron ion binding"/>
    <property type="evidence" value="ECO:0007669"/>
    <property type="project" value="UniProtKB-ARBA"/>
</dbReference>